<gene>
    <name evidence="1" type="ORF">BASA50_010087</name>
</gene>
<proteinExistence type="predicted"/>
<name>A0ABQ8EZD3_9FUNG</name>
<keyword evidence="2" id="KW-1185">Reference proteome</keyword>
<dbReference type="EMBL" id="JAFCIX010000466">
    <property type="protein sequence ID" value="KAH6589341.1"/>
    <property type="molecule type" value="Genomic_DNA"/>
</dbReference>
<sequence length="100" mass="11398">MSYRCAAYAILACKSRLLSPKHVVDAQLRAGIDDCSSMFASYATLYRHALVRHDERNSQVRRCETTTLTSLKSSLLRRYSRDPIIVIFTVNHEVIGPRLL</sequence>
<comment type="caution">
    <text evidence="1">The sequence shown here is derived from an EMBL/GenBank/DDBJ whole genome shotgun (WGS) entry which is preliminary data.</text>
</comment>
<protein>
    <recommendedName>
        <fullName evidence="3">C2H2-type domain-containing protein</fullName>
    </recommendedName>
</protein>
<evidence type="ECO:0000313" key="1">
    <source>
        <dbReference type="EMBL" id="KAH6589341.1"/>
    </source>
</evidence>
<evidence type="ECO:0008006" key="3">
    <source>
        <dbReference type="Google" id="ProtNLM"/>
    </source>
</evidence>
<reference evidence="1 2" key="1">
    <citation type="submission" date="2021-02" db="EMBL/GenBank/DDBJ databases">
        <title>Variation within the Batrachochytrium salamandrivorans European outbreak.</title>
        <authorList>
            <person name="Kelly M."/>
            <person name="Pasmans F."/>
            <person name="Shea T.P."/>
            <person name="Munoz J.F."/>
            <person name="Carranza S."/>
            <person name="Cuomo C.A."/>
            <person name="Martel A."/>
        </authorList>
    </citation>
    <scope>NUCLEOTIDE SEQUENCE [LARGE SCALE GENOMIC DNA]</scope>
    <source>
        <strain evidence="1 2">AMFP18/2</strain>
    </source>
</reference>
<evidence type="ECO:0000313" key="2">
    <source>
        <dbReference type="Proteomes" id="UP001648503"/>
    </source>
</evidence>
<organism evidence="1 2">
    <name type="scientific">Batrachochytrium salamandrivorans</name>
    <dbReference type="NCBI Taxonomy" id="1357716"/>
    <lineage>
        <taxon>Eukaryota</taxon>
        <taxon>Fungi</taxon>
        <taxon>Fungi incertae sedis</taxon>
        <taxon>Chytridiomycota</taxon>
        <taxon>Chytridiomycota incertae sedis</taxon>
        <taxon>Chytridiomycetes</taxon>
        <taxon>Rhizophydiales</taxon>
        <taxon>Rhizophydiales incertae sedis</taxon>
        <taxon>Batrachochytrium</taxon>
    </lineage>
</organism>
<accession>A0ABQ8EZD3</accession>
<dbReference type="Proteomes" id="UP001648503">
    <property type="component" value="Unassembled WGS sequence"/>
</dbReference>